<dbReference type="SUPFAM" id="SSF55729">
    <property type="entry name" value="Acyl-CoA N-acyltransferases (Nat)"/>
    <property type="match status" value="1"/>
</dbReference>
<evidence type="ECO:0000259" key="1">
    <source>
        <dbReference type="PROSITE" id="PS51729"/>
    </source>
</evidence>
<protein>
    <submittedName>
        <fullName evidence="2">GNAT family N-acetyltransferase</fullName>
    </submittedName>
</protein>
<evidence type="ECO:0000313" key="3">
    <source>
        <dbReference type="Proteomes" id="UP000239590"/>
    </source>
</evidence>
<dbReference type="Pfam" id="PF14542">
    <property type="entry name" value="Acetyltransf_CG"/>
    <property type="match status" value="1"/>
</dbReference>
<proteinExistence type="predicted"/>
<dbReference type="RefSeq" id="WP_104714438.1">
    <property type="nucleotide sequence ID" value="NZ_PTRA01000002.1"/>
</dbReference>
<dbReference type="PANTHER" id="PTHR31435:SF10">
    <property type="entry name" value="BSR4717 PROTEIN"/>
    <property type="match status" value="1"/>
</dbReference>
<dbReference type="Gene3D" id="3.40.630.30">
    <property type="match status" value="1"/>
</dbReference>
<accession>A0A2S7IJP2</accession>
<keyword evidence="3" id="KW-1185">Reference proteome</keyword>
<dbReference type="InterPro" id="IPR016181">
    <property type="entry name" value="Acyl_CoA_acyltransferase"/>
</dbReference>
<evidence type="ECO:0000313" key="2">
    <source>
        <dbReference type="EMBL" id="PQA56863.1"/>
    </source>
</evidence>
<dbReference type="OrthoDB" id="9793389at2"/>
<dbReference type="PANTHER" id="PTHR31435">
    <property type="entry name" value="PROTEIN NATD1"/>
    <property type="match status" value="1"/>
</dbReference>
<sequence>MVIQHQDNGKNGKFYVEVAEVSEAEMTYLWSGEQRIISDHTEVSDVLQGQQVGKQLVQAAVDFAREKQIKILPLCPFANAVFKKTPDFQDVLF</sequence>
<organism evidence="2 3">
    <name type="scientific">Siphonobacter curvatus</name>
    <dbReference type="NCBI Taxonomy" id="2094562"/>
    <lineage>
        <taxon>Bacteria</taxon>
        <taxon>Pseudomonadati</taxon>
        <taxon>Bacteroidota</taxon>
        <taxon>Cytophagia</taxon>
        <taxon>Cytophagales</taxon>
        <taxon>Cytophagaceae</taxon>
        <taxon>Siphonobacter</taxon>
    </lineage>
</organism>
<dbReference type="InterPro" id="IPR045057">
    <property type="entry name" value="Gcn5-rel_NAT"/>
</dbReference>
<dbReference type="EMBL" id="PTRA01000002">
    <property type="protein sequence ID" value="PQA56863.1"/>
    <property type="molecule type" value="Genomic_DNA"/>
</dbReference>
<gene>
    <name evidence="2" type="ORF">C5O19_16125</name>
</gene>
<dbReference type="AlphaFoldDB" id="A0A2S7IJP2"/>
<dbReference type="GO" id="GO:0016740">
    <property type="term" value="F:transferase activity"/>
    <property type="evidence" value="ECO:0007669"/>
    <property type="project" value="UniProtKB-KW"/>
</dbReference>
<reference evidence="3" key="1">
    <citation type="submission" date="2018-02" db="EMBL/GenBank/DDBJ databases">
        <title>Genome sequencing of Solimonas sp. HR-BB.</title>
        <authorList>
            <person name="Lee Y."/>
            <person name="Jeon C.O."/>
        </authorList>
    </citation>
    <scope>NUCLEOTIDE SEQUENCE [LARGE SCALE GENOMIC DNA]</scope>
    <source>
        <strain evidence="3">HR-U</strain>
    </source>
</reference>
<dbReference type="PROSITE" id="PS51729">
    <property type="entry name" value="GNAT_YJDJ"/>
    <property type="match status" value="1"/>
</dbReference>
<dbReference type="InterPro" id="IPR031165">
    <property type="entry name" value="GNAT_YJDJ"/>
</dbReference>
<name>A0A2S7IJP2_9BACT</name>
<keyword evidence="2" id="KW-0808">Transferase</keyword>
<comment type="caution">
    <text evidence="2">The sequence shown here is derived from an EMBL/GenBank/DDBJ whole genome shotgun (WGS) entry which is preliminary data.</text>
</comment>
<dbReference type="Proteomes" id="UP000239590">
    <property type="component" value="Unassembled WGS sequence"/>
</dbReference>
<feature type="domain" description="N-acetyltransferase" evidence="1">
    <location>
        <begin position="6"/>
        <end position="93"/>
    </location>
</feature>